<dbReference type="EMBL" id="CP072755">
    <property type="protein sequence ID" value="QUC19800.1"/>
    <property type="molecule type" value="Genomic_DNA"/>
</dbReference>
<dbReference type="KEGG" id="uvi:66064819"/>
<dbReference type="GeneID" id="66064819"/>
<dbReference type="OrthoDB" id="5281164at2759"/>
<protein>
    <recommendedName>
        <fullName evidence="3">F-box domain-containing protein</fullName>
    </recommendedName>
</protein>
<evidence type="ECO:0000313" key="1">
    <source>
        <dbReference type="EMBL" id="QUC19800.1"/>
    </source>
</evidence>
<keyword evidence="2" id="KW-1185">Reference proteome</keyword>
<organism evidence="1 2">
    <name type="scientific">Ustilaginoidea virens</name>
    <name type="common">Rice false smut fungus</name>
    <name type="synonym">Villosiclava virens</name>
    <dbReference type="NCBI Taxonomy" id="1159556"/>
    <lineage>
        <taxon>Eukaryota</taxon>
        <taxon>Fungi</taxon>
        <taxon>Dikarya</taxon>
        <taxon>Ascomycota</taxon>
        <taxon>Pezizomycotina</taxon>
        <taxon>Sordariomycetes</taxon>
        <taxon>Hypocreomycetidae</taxon>
        <taxon>Hypocreales</taxon>
        <taxon>Clavicipitaceae</taxon>
        <taxon>Ustilaginoidea</taxon>
    </lineage>
</organism>
<evidence type="ECO:0000313" key="2">
    <source>
        <dbReference type="Proteomes" id="UP000027002"/>
    </source>
</evidence>
<dbReference type="RefSeq" id="XP_042997473.1">
    <property type="nucleotide sequence ID" value="XM_043141539.1"/>
</dbReference>
<evidence type="ECO:0008006" key="3">
    <source>
        <dbReference type="Google" id="ProtNLM"/>
    </source>
</evidence>
<dbReference type="AlphaFoldDB" id="A0A8E5HR27"/>
<sequence>MDGFVKVKLNDGHNEQWPCRTKPNQKTTILSLPAELHLAISQLLIYPDALSLKHTHRLFYHLVDTGVELKIDWLVSRRRLHLECPNDKACDLGSDIRFCRGSVAEAC</sequence>
<reference evidence="1" key="1">
    <citation type="submission" date="2020-03" db="EMBL/GenBank/DDBJ databases">
        <title>A mixture of massive structural variations and highly conserved coding sequences in Ustilaginoidea virens genome.</title>
        <authorList>
            <person name="Zhang K."/>
            <person name="Zhao Z."/>
            <person name="Zhang Z."/>
            <person name="Li Y."/>
            <person name="Hsiang T."/>
            <person name="Sun W."/>
        </authorList>
    </citation>
    <scope>NUCLEOTIDE SEQUENCE</scope>
    <source>
        <strain evidence="1">UV-8b</strain>
    </source>
</reference>
<proteinExistence type="predicted"/>
<gene>
    <name evidence="1" type="ORF">UV8b_04041</name>
</gene>
<accession>A0A8E5HR27</accession>
<dbReference type="Proteomes" id="UP000027002">
    <property type="component" value="Chromosome 3"/>
</dbReference>
<name>A0A8E5HR27_USTVR</name>